<organism evidence="3 5">
    <name type="scientific">Sphingosinicella microcystinivorans</name>
    <dbReference type="NCBI Taxonomy" id="335406"/>
    <lineage>
        <taxon>Bacteria</taxon>
        <taxon>Pseudomonadati</taxon>
        <taxon>Pseudomonadota</taxon>
        <taxon>Alphaproteobacteria</taxon>
        <taxon>Sphingomonadales</taxon>
        <taxon>Sphingosinicellaceae</taxon>
        <taxon>Sphingosinicella</taxon>
    </lineage>
</organism>
<evidence type="ECO:0000313" key="6">
    <source>
        <dbReference type="Proteomes" id="UP000276029"/>
    </source>
</evidence>
<dbReference type="Proteomes" id="UP000276029">
    <property type="component" value="Unassembled WGS sequence"/>
</dbReference>
<dbReference type="Pfam" id="PF12172">
    <property type="entry name" value="zf-ChsH2"/>
    <property type="match status" value="1"/>
</dbReference>
<dbReference type="PANTHER" id="PTHR34075">
    <property type="entry name" value="BLR3430 PROTEIN"/>
    <property type="match status" value="1"/>
</dbReference>
<name>A0AAD1G2E2_SPHMI</name>
<evidence type="ECO:0008006" key="7">
    <source>
        <dbReference type="Google" id="ProtNLM"/>
    </source>
</evidence>
<gene>
    <name evidence="4" type="ORF">DFR51_3018</name>
    <name evidence="3" type="ORF">SmB9_32970</name>
</gene>
<dbReference type="Proteomes" id="UP000275727">
    <property type="component" value="Chromosome"/>
</dbReference>
<evidence type="ECO:0000313" key="4">
    <source>
        <dbReference type="EMBL" id="RKS86315.1"/>
    </source>
</evidence>
<dbReference type="InterPro" id="IPR022002">
    <property type="entry name" value="ChsH2_Znr"/>
</dbReference>
<evidence type="ECO:0000259" key="2">
    <source>
        <dbReference type="Pfam" id="PF12172"/>
    </source>
</evidence>
<dbReference type="Gene3D" id="6.10.30.10">
    <property type="match status" value="1"/>
</dbReference>
<dbReference type="Pfam" id="PF01796">
    <property type="entry name" value="OB_ChsH2_C"/>
    <property type="match status" value="1"/>
</dbReference>
<sequence>MSLIAKRPPLPLAEIETNVWTLPFWQAAARHQFVASRCSDCGTFRMPPTPFCPTCQSQEIDWVKLPGTGSVYSYTIVSRAIFPGMEESLPYVPAIITLDGADGVRLISNVVESAIDAITIDARVSVIWQDLPDGQSLPQFQIISDR</sequence>
<keyword evidence="6" id="KW-1185">Reference proteome</keyword>
<evidence type="ECO:0000259" key="1">
    <source>
        <dbReference type="Pfam" id="PF01796"/>
    </source>
</evidence>
<dbReference type="EMBL" id="AP018711">
    <property type="protein sequence ID" value="BBE35639.1"/>
    <property type="molecule type" value="Genomic_DNA"/>
</dbReference>
<reference evidence="3 5" key="1">
    <citation type="submission" date="2018-06" db="EMBL/GenBank/DDBJ databases">
        <title>Complete Genome Sequence of the Microcystin-Degrading Bacterium Sphingosinicella microcystinivorans Strain B-9.</title>
        <authorList>
            <person name="Jin H."/>
            <person name="Nishizawa T."/>
            <person name="Guo Y."/>
            <person name="Nishizawa A."/>
            <person name="Park H."/>
            <person name="Kato H."/>
            <person name="Tsuji K."/>
            <person name="Harada K."/>
        </authorList>
    </citation>
    <scope>NUCLEOTIDE SEQUENCE [LARGE SCALE GENOMIC DNA]</scope>
    <source>
        <strain evidence="3 5">B9</strain>
    </source>
</reference>
<accession>A0AAD1G2E2</accession>
<feature type="domain" description="ChsH2 rubredoxin-like zinc ribbon" evidence="2">
    <location>
        <begin position="25"/>
        <end position="60"/>
    </location>
</feature>
<dbReference type="RefSeq" id="WP_121052635.1">
    <property type="nucleotide sequence ID" value="NZ_AP018711.1"/>
</dbReference>
<dbReference type="EMBL" id="RBWX01000010">
    <property type="protein sequence ID" value="RKS86315.1"/>
    <property type="molecule type" value="Genomic_DNA"/>
</dbReference>
<evidence type="ECO:0000313" key="3">
    <source>
        <dbReference type="EMBL" id="BBE35639.1"/>
    </source>
</evidence>
<dbReference type="InterPro" id="IPR012340">
    <property type="entry name" value="NA-bd_OB-fold"/>
</dbReference>
<dbReference type="InterPro" id="IPR052513">
    <property type="entry name" value="Thioester_dehydratase-like"/>
</dbReference>
<protein>
    <recommendedName>
        <fullName evidence="7">OB-fold protein</fullName>
    </recommendedName>
</protein>
<dbReference type="AlphaFoldDB" id="A0AAD1G2E2"/>
<dbReference type="SUPFAM" id="SSF50249">
    <property type="entry name" value="Nucleic acid-binding proteins"/>
    <property type="match status" value="1"/>
</dbReference>
<proteinExistence type="predicted"/>
<reference evidence="4 6" key="2">
    <citation type="submission" date="2018-10" db="EMBL/GenBank/DDBJ databases">
        <title>Genomic Encyclopedia of Type Strains, Phase IV (KMG-IV): sequencing the most valuable type-strain genomes for metagenomic binning, comparative biology and taxonomic classification.</title>
        <authorList>
            <person name="Goeker M."/>
        </authorList>
    </citation>
    <scope>NUCLEOTIDE SEQUENCE [LARGE SCALE GENOMIC DNA]</scope>
    <source>
        <strain evidence="4 6">DSM 19791</strain>
    </source>
</reference>
<dbReference type="InterPro" id="IPR002878">
    <property type="entry name" value="ChsH2_C"/>
</dbReference>
<evidence type="ECO:0000313" key="5">
    <source>
        <dbReference type="Proteomes" id="UP000275727"/>
    </source>
</evidence>
<dbReference type="PANTHER" id="PTHR34075:SF5">
    <property type="entry name" value="BLR3430 PROTEIN"/>
    <property type="match status" value="1"/>
</dbReference>
<dbReference type="KEGG" id="smic:SmB9_32970"/>
<feature type="domain" description="ChsH2 C-terminal OB-fold" evidence="1">
    <location>
        <begin position="62"/>
        <end position="128"/>
    </location>
</feature>